<dbReference type="RefSeq" id="WP_377776242.1">
    <property type="nucleotide sequence ID" value="NZ_BAABLI010000015.1"/>
</dbReference>
<keyword evidence="3" id="KW-1185">Reference proteome</keyword>
<dbReference type="InterPro" id="IPR041657">
    <property type="entry name" value="HTH_17"/>
</dbReference>
<dbReference type="Gene3D" id="1.10.1660.10">
    <property type="match status" value="1"/>
</dbReference>
<sequence length="61" mass="6835">MSQMMSVADVAAFLNVSEVRVERLAREKLLVPVEEDSEGHPVFSEDDVKRYKTLADRLGGL</sequence>
<dbReference type="Pfam" id="PF12728">
    <property type="entry name" value="HTH_17"/>
    <property type="match status" value="1"/>
</dbReference>
<dbReference type="EMBL" id="JBHUHT010000017">
    <property type="protein sequence ID" value="MFD2097276.1"/>
    <property type="molecule type" value="Genomic_DNA"/>
</dbReference>
<reference evidence="3" key="1">
    <citation type="journal article" date="2019" name="Int. J. Syst. Evol. Microbiol.">
        <title>The Global Catalogue of Microorganisms (GCM) 10K type strain sequencing project: providing services to taxonomists for standard genome sequencing and annotation.</title>
        <authorList>
            <consortium name="The Broad Institute Genomics Platform"/>
            <consortium name="The Broad Institute Genome Sequencing Center for Infectious Disease"/>
            <person name="Wu L."/>
            <person name="Ma J."/>
        </authorList>
    </citation>
    <scope>NUCLEOTIDE SEQUENCE [LARGE SCALE GENOMIC DNA]</scope>
    <source>
        <strain evidence="3">CGMCC 1.10992</strain>
    </source>
</reference>
<evidence type="ECO:0000259" key="1">
    <source>
        <dbReference type="Pfam" id="PF12728"/>
    </source>
</evidence>
<proteinExistence type="predicted"/>
<evidence type="ECO:0000313" key="3">
    <source>
        <dbReference type="Proteomes" id="UP001597380"/>
    </source>
</evidence>
<comment type="caution">
    <text evidence="2">The sequence shown here is derived from an EMBL/GenBank/DDBJ whole genome shotgun (WGS) entry which is preliminary data.</text>
</comment>
<name>A0ABW4XNW9_9GAMM</name>
<protein>
    <submittedName>
        <fullName evidence="2">Helix-turn-helix domain-containing protein</fullName>
    </submittedName>
</protein>
<organism evidence="2 3">
    <name type="scientific">Corallincola platygyrae</name>
    <dbReference type="NCBI Taxonomy" id="1193278"/>
    <lineage>
        <taxon>Bacteria</taxon>
        <taxon>Pseudomonadati</taxon>
        <taxon>Pseudomonadota</taxon>
        <taxon>Gammaproteobacteria</taxon>
        <taxon>Alteromonadales</taxon>
        <taxon>Psychromonadaceae</taxon>
        <taxon>Corallincola</taxon>
    </lineage>
</organism>
<feature type="domain" description="Helix-turn-helix" evidence="1">
    <location>
        <begin position="4"/>
        <end position="52"/>
    </location>
</feature>
<dbReference type="Proteomes" id="UP001597380">
    <property type="component" value="Unassembled WGS sequence"/>
</dbReference>
<accession>A0ABW4XNW9</accession>
<gene>
    <name evidence="2" type="ORF">ACFSJ3_14865</name>
</gene>
<evidence type="ECO:0000313" key="2">
    <source>
        <dbReference type="EMBL" id="MFD2097276.1"/>
    </source>
</evidence>